<keyword evidence="2" id="KW-0408">Iron</keyword>
<evidence type="ECO:0000256" key="1">
    <source>
        <dbReference type="ARBA" id="ARBA00022723"/>
    </source>
</evidence>
<dbReference type="InterPro" id="IPR004137">
    <property type="entry name" value="HCP/CODH"/>
</dbReference>
<proteinExistence type="predicted"/>
<dbReference type="Pfam" id="PF03063">
    <property type="entry name" value="Prismane"/>
    <property type="match status" value="1"/>
</dbReference>
<dbReference type="PANTHER" id="PTHR30109">
    <property type="entry name" value="HYDROXYLAMINE REDUCTASE"/>
    <property type="match status" value="1"/>
</dbReference>
<dbReference type="PANTHER" id="PTHR30109:SF0">
    <property type="entry name" value="HYDROXYLAMINE REDUCTASE"/>
    <property type="match status" value="1"/>
</dbReference>
<sequence length="55" mass="5985">MSHFGVFVCGVNELPLTLVLSWFEQKAIVIDLTLLALGVKEIYIGPTAPALLIET</sequence>
<keyword evidence="5" id="KW-1185">Reference proteome</keyword>
<name>A0ABR9Z0W9_VIBAN</name>
<comment type="caution">
    <text evidence="4">The sequence shown here is derived from an EMBL/GenBank/DDBJ whole genome shotgun (WGS) entry which is preliminary data.</text>
</comment>
<dbReference type="InterPro" id="IPR016099">
    <property type="entry name" value="Prismane-like_a/b-sand"/>
</dbReference>
<organism evidence="4 5">
    <name type="scientific">Vibrio anguillarum</name>
    <name type="common">Listonella anguillarum</name>
    <dbReference type="NCBI Taxonomy" id="55601"/>
    <lineage>
        <taxon>Bacteria</taxon>
        <taxon>Pseudomonadati</taxon>
        <taxon>Pseudomonadota</taxon>
        <taxon>Gammaproteobacteria</taxon>
        <taxon>Vibrionales</taxon>
        <taxon>Vibrionaceae</taxon>
        <taxon>Vibrio</taxon>
    </lineage>
</organism>
<protein>
    <submittedName>
        <fullName evidence="4">Hydroxylamine reductase</fullName>
    </submittedName>
</protein>
<evidence type="ECO:0000313" key="4">
    <source>
        <dbReference type="EMBL" id="MBF4372106.1"/>
    </source>
</evidence>
<dbReference type="SUPFAM" id="SSF56821">
    <property type="entry name" value="Prismane protein-like"/>
    <property type="match status" value="1"/>
</dbReference>
<evidence type="ECO:0000313" key="5">
    <source>
        <dbReference type="Proteomes" id="UP000726136"/>
    </source>
</evidence>
<keyword evidence="1" id="KW-0479">Metal-binding</keyword>
<gene>
    <name evidence="4" type="ORF">EAY46_03270</name>
</gene>
<reference evidence="4 5" key="1">
    <citation type="journal article" date="2021" name="PeerJ">
        <title>Analysis of 44 Vibrio anguillarum genomes reveals high genetic diversity.</title>
        <authorList>
            <person name="Hansen M.J."/>
            <person name="Dalsgaard I."/>
        </authorList>
    </citation>
    <scope>NUCLEOTIDE SEQUENCE [LARGE SCALE GENOMIC DNA]</scope>
    <source>
        <strain evidence="4 5">040915-1/1B</strain>
    </source>
</reference>
<accession>A0ABR9Z0W9</accession>
<dbReference type="Gene3D" id="3.40.50.2030">
    <property type="match status" value="1"/>
</dbReference>
<dbReference type="Proteomes" id="UP000726136">
    <property type="component" value="Unassembled WGS sequence"/>
</dbReference>
<keyword evidence="3" id="KW-0411">Iron-sulfur</keyword>
<dbReference type="EMBL" id="RDPI01000003">
    <property type="protein sequence ID" value="MBF4372106.1"/>
    <property type="molecule type" value="Genomic_DNA"/>
</dbReference>
<dbReference type="InterPro" id="IPR011254">
    <property type="entry name" value="Prismane-like_sf"/>
</dbReference>
<evidence type="ECO:0000256" key="2">
    <source>
        <dbReference type="ARBA" id="ARBA00023004"/>
    </source>
</evidence>
<evidence type="ECO:0000256" key="3">
    <source>
        <dbReference type="ARBA" id="ARBA00023014"/>
    </source>
</evidence>